<evidence type="ECO:0000313" key="3">
    <source>
        <dbReference type="EMBL" id="RPB18005.1"/>
    </source>
</evidence>
<dbReference type="Pfam" id="PF20149">
    <property type="entry name" value="DUF6532"/>
    <property type="match status" value="1"/>
</dbReference>
<sequence>MGRILSSQQAQQAPRQAGQASPVGQASPEGQASHKRKASQAIAPVIAPWPRIETGGVFRNEILFNEEDDRNEFKSEFDSDSDFDSDEETIVDAAVLAPGVGKGTRAFLAIPSVLQPFASTTKKIVTKYTLYKKPLLTPREILLLIQHAWSKAQMEPRYVERVKEVDTFLKAVQSRIRSHLIFECRASITKVYNIGRLSKESMKTQVEYLLDGDRFICRQSSRSELKGRFRAEEIVAIIYQRYFKGPKMQGNRDPDFLNKFEGVEEGGDCSDTYERLKNTWEIHPKAIQELIVNNIKADLARRIAAQVKIVEIESVDAPQVEDEAQYEAELRKELEHSYDRLRVPAYKRHREGSQLRDSSVELAGPLDPSVDDELEESGDIDEEGGDLDSGSGD</sequence>
<dbReference type="AlphaFoldDB" id="A0A3N4LJ99"/>
<dbReference type="OrthoDB" id="5424754at2759"/>
<feature type="domain" description="DUF6532" evidence="2">
    <location>
        <begin position="123"/>
        <end position="258"/>
    </location>
</feature>
<dbReference type="InterPro" id="IPR045341">
    <property type="entry name" value="DUF6532"/>
</dbReference>
<feature type="compositionally biased region" description="Low complexity" evidence="1">
    <location>
        <begin position="8"/>
        <end position="20"/>
    </location>
</feature>
<keyword evidence="4" id="KW-1185">Reference proteome</keyword>
<accession>A0A3N4LJ99</accession>
<dbReference type="Proteomes" id="UP000267821">
    <property type="component" value="Unassembled WGS sequence"/>
</dbReference>
<reference evidence="3 4" key="1">
    <citation type="journal article" date="2018" name="Nat. Ecol. Evol.">
        <title>Pezizomycetes genomes reveal the molecular basis of ectomycorrhizal truffle lifestyle.</title>
        <authorList>
            <person name="Murat C."/>
            <person name="Payen T."/>
            <person name="Noel B."/>
            <person name="Kuo A."/>
            <person name="Morin E."/>
            <person name="Chen J."/>
            <person name="Kohler A."/>
            <person name="Krizsan K."/>
            <person name="Balestrini R."/>
            <person name="Da Silva C."/>
            <person name="Montanini B."/>
            <person name="Hainaut M."/>
            <person name="Levati E."/>
            <person name="Barry K.W."/>
            <person name="Belfiori B."/>
            <person name="Cichocki N."/>
            <person name="Clum A."/>
            <person name="Dockter R.B."/>
            <person name="Fauchery L."/>
            <person name="Guy J."/>
            <person name="Iotti M."/>
            <person name="Le Tacon F."/>
            <person name="Lindquist E.A."/>
            <person name="Lipzen A."/>
            <person name="Malagnac F."/>
            <person name="Mello A."/>
            <person name="Molinier V."/>
            <person name="Miyauchi S."/>
            <person name="Poulain J."/>
            <person name="Riccioni C."/>
            <person name="Rubini A."/>
            <person name="Sitrit Y."/>
            <person name="Splivallo R."/>
            <person name="Traeger S."/>
            <person name="Wang M."/>
            <person name="Zifcakova L."/>
            <person name="Wipf D."/>
            <person name="Zambonelli A."/>
            <person name="Paolocci F."/>
            <person name="Nowrousian M."/>
            <person name="Ottonello S."/>
            <person name="Baldrian P."/>
            <person name="Spatafora J.W."/>
            <person name="Henrissat B."/>
            <person name="Nagy L.G."/>
            <person name="Aury J.M."/>
            <person name="Wincker P."/>
            <person name="Grigoriev I.V."/>
            <person name="Bonfante P."/>
            <person name="Martin F.M."/>
        </authorList>
    </citation>
    <scope>NUCLEOTIDE SEQUENCE [LARGE SCALE GENOMIC DNA]</scope>
    <source>
        <strain evidence="3 4">ATCC MYA-4762</strain>
    </source>
</reference>
<name>A0A3N4LJ99_9PEZI</name>
<evidence type="ECO:0000259" key="2">
    <source>
        <dbReference type="Pfam" id="PF20149"/>
    </source>
</evidence>
<dbReference type="InParanoid" id="A0A3N4LJ99"/>
<evidence type="ECO:0000313" key="4">
    <source>
        <dbReference type="Proteomes" id="UP000267821"/>
    </source>
</evidence>
<protein>
    <recommendedName>
        <fullName evidence="2">DUF6532 domain-containing protein</fullName>
    </recommendedName>
</protein>
<gene>
    <name evidence="3" type="ORF">L211DRAFT_854581</name>
</gene>
<evidence type="ECO:0000256" key="1">
    <source>
        <dbReference type="SAM" id="MobiDB-lite"/>
    </source>
</evidence>
<organism evidence="3 4">
    <name type="scientific">Terfezia boudieri ATCC MYA-4762</name>
    <dbReference type="NCBI Taxonomy" id="1051890"/>
    <lineage>
        <taxon>Eukaryota</taxon>
        <taxon>Fungi</taxon>
        <taxon>Dikarya</taxon>
        <taxon>Ascomycota</taxon>
        <taxon>Pezizomycotina</taxon>
        <taxon>Pezizomycetes</taxon>
        <taxon>Pezizales</taxon>
        <taxon>Pezizaceae</taxon>
        <taxon>Terfezia</taxon>
    </lineage>
</organism>
<feature type="compositionally biased region" description="Acidic residues" evidence="1">
    <location>
        <begin position="369"/>
        <end position="386"/>
    </location>
</feature>
<dbReference type="EMBL" id="ML121764">
    <property type="protein sequence ID" value="RPB18005.1"/>
    <property type="molecule type" value="Genomic_DNA"/>
</dbReference>
<feature type="region of interest" description="Disordered" evidence="1">
    <location>
        <begin position="1"/>
        <end position="40"/>
    </location>
</feature>
<proteinExistence type="predicted"/>
<feature type="region of interest" description="Disordered" evidence="1">
    <location>
        <begin position="345"/>
        <end position="393"/>
    </location>
</feature>